<dbReference type="InterPro" id="IPR005913">
    <property type="entry name" value="dTDP_dehydrorham_reduct"/>
</dbReference>
<dbReference type="Proteomes" id="UP000662873">
    <property type="component" value="Chromosome"/>
</dbReference>
<keyword evidence="2" id="KW-0521">NADP</keyword>
<dbReference type="Pfam" id="PF04321">
    <property type="entry name" value="RmlD_sub_bind"/>
    <property type="match status" value="1"/>
</dbReference>
<dbReference type="GO" id="GO:0019305">
    <property type="term" value="P:dTDP-rhamnose biosynthetic process"/>
    <property type="evidence" value="ECO:0007669"/>
    <property type="project" value="UniProtKB-UniPathway"/>
</dbReference>
<protein>
    <recommendedName>
        <fullName evidence="2">dTDP-4-dehydrorhamnose reductase</fullName>
        <ecNumber evidence="2">1.1.1.133</ecNumber>
    </recommendedName>
</protein>
<dbReference type="AlphaFoldDB" id="A0A809S570"/>
<reference evidence="4" key="1">
    <citation type="journal article" name="DNA Res.">
        <title>The physiological potential of anammox bacteria as revealed by their core genome structure.</title>
        <authorList>
            <person name="Okubo T."/>
            <person name="Toyoda A."/>
            <person name="Fukuhara K."/>
            <person name="Uchiyama I."/>
            <person name="Harigaya Y."/>
            <person name="Kuroiwa M."/>
            <person name="Suzuki T."/>
            <person name="Murakami Y."/>
            <person name="Suwa Y."/>
            <person name="Takami H."/>
        </authorList>
    </citation>
    <scope>NUCLEOTIDE SEQUENCE</scope>
    <source>
        <strain evidence="4">317325-2</strain>
    </source>
</reference>
<dbReference type="PANTHER" id="PTHR10491:SF4">
    <property type="entry name" value="METHIONINE ADENOSYLTRANSFERASE 2 SUBUNIT BETA"/>
    <property type="match status" value="1"/>
</dbReference>
<accession>A0A809S570</accession>
<dbReference type="EMBL" id="AP021858">
    <property type="protein sequence ID" value="BBO24057.1"/>
    <property type="molecule type" value="Genomic_DNA"/>
</dbReference>
<gene>
    <name evidence="4" type="ORF">NPRO_16520</name>
</gene>
<dbReference type="SUPFAM" id="SSF51735">
    <property type="entry name" value="NAD(P)-binding Rossmann-fold domains"/>
    <property type="match status" value="1"/>
</dbReference>
<dbReference type="Gene3D" id="3.90.25.10">
    <property type="entry name" value="UDP-galactose 4-epimerase, domain 1"/>
    <property type="match status" value="1"/>
</dbReference>
<dbReference type="PANTHER" id="PTHR10491">
    <property type="entry name" value="DTDP-4-DEHYDRORHAMNOSE REDUCTASE"/>
    <property type="match status" value="1"/>
</dbReference>
<keyword evidence="2" id="KW-0560">Oxidoreductase</keyword>
<sequence>MKVWVIGRGLLGSDLVAELAARGHVVTAPYRRDFDITNPVSVARITALGDSERPDWLVNCAAYTKVDQAESDRDAAFELNAYAPGLLAQACAMGGIRLLHLSTDFVFDGAKNEPYLETDSTGPLCVYGESKLQGEHAVLSASPDALVVRTAWLFGANGPCFPKSILSAWTARKTLRVVADQVGSPTYSRRLSASLEELMKIGPPGGILHCAGPEAASWHELAVRTLRAYARFLGDESEEVNVEAVSSSDWPTAAQRPAYSVLSNERCRALGVSPMPPLEQALDEFIEDLSKRNSGD</sequence>
<dbReference type="EC" id="1.1.1.133" evidence="2"/>
<name>A0A809S570_9BACT</name>
<dbReference type="KEGG" id="npy:NPRO_16520"/>
<evidence type="ECO:0000256" key="2">
    <source>
        <dbReference type="RuleBase" id="RU364082"/>
    </source>
</evidence>
<comment type="function">
    <text evidence="2">Catalyzes the reduction of dTDP-6-deoxy-L-lyxo-4-hexulose to yield dTDP-L-rhamnose.</text>
</comment>
<comment type="pathway">
    <text evidence="2">Carbohydrate biosynthesis; dTDP-L-rhamnose biosynthesis.</text>
</comment>
<dbReference type="InterPro" id="IPR029903">
    <property type="entry name" value="RmlD-like-bd"/>
</dbReference>
<proteinExistence type="inferred from homology"/>
<evidence type="ECO:0000256" key="1">
    <source>
        <dbReference type="ARBA" id="ARBA00010944"/>
    </source>
</evidence>
<comment type="similarity">
    <text evidence="1 2">Belongs to the dTDP-4-dehydrorhamnose reductase family.</text>
</comment>
<dbReference type="NCBIfam" id="TIGR01214">
    <property type="entry name" value="rmlD"/>
    <property type="match status" value="1"/>
</dbReference>
<evidence type="ECO:0000259" key="3">
    <source>
        <dbReference type="Pfam" id="PF04321"/>
    </source>
</evidence>
<dbReference type="Gene3D" id="3.40.50.720">
    <property type="entry name" value="NAD(P)-binding Rossmann-like Domain"/>
    <property type="match status" value="1"/>
</dbReference>
<dbReference type="InterPro" id="IPR036291">
    <property type="entry name" value="NAD(P)-bd_dom_sf"/>
</dbReference>
<evidence type="ECO:0000313" key="4">
    <source>
        <dbReference type="EMBL" id="BBO24057.1"/>
    </source>
</evidence>
<dbReference type="GO" id="GO:0008831">
    <property type="term" value="F:dTDP-4-dehydrorhamnose reductase activity"/>
    <property type="evidence" value="ECO:0007669"/>
    <property type="project" value="UniProtKB-EC"/>
</dbReference>
<organism evidence="4 5">
    <name type="scientific">Candidatus Nitrosymbiomonas proteolyticus</name>
    <dbReference type="NCBI Taxonomy" id="2608984"/>
    <lineage>
        <taxon>Bacteria</taxon>
        <taxon>Bacillati</taxon>
        <taxon>Armatimonadota</taxon>
        <taxon>Armatimonadota incertae sedis</taxon>
        <taxon>Candidatus Nitrosymbiomonas</taxon>
    </lineage>
</organism>
<dbReference type="CDD" id="cd05254">
    <property type="entry name" value="dTDP_HR_like_SDR_e"/>
    <property type="match status" value="1"/>
</dbReference>
<feature type="domain" description="RmlD-like substrate binding" evidence="3">
    <location>
        <begin position="1"/>
        <end position="289"/>
    </location>
</feature>
<evidence type="ECO:0000313" key="5">
    <source>
        <dbReference type="Proteomes" id="UP000662873"/>
    </source>
</evidence>
<dbReference type="UniPathway" id="UPA00124"/>